<feature type="transmembrane region" description="Helical" evidence="1">
    <location>
        <begin position="31"/>
        <end position="48"/>
    </location>
</feature>
<protein>
    <submittedName>
        <fullName evidence="2">Uncharacterized protein</fullName>
    </submittedName>
</protein>
<sequence length="126" mass="15023">MPKAKEKYPYQGRVLRYLYANRLILRRIVNIMMRTSMLAVFFFLIGMYQRFTPSTQYRLLDITRYTATFSFVATLFMIILRVVVSRYRKIRLHHILGETLYMFVMLFLAIINSVLGVWLDGNVLPI</sequence>
<dbReference type="EMBL" id="JAATLM010000001">
    <property type="protein sequence ID" value="NIZ68694.1"/>
    <property type="molecule type" value="Genomic_DNA"/>
</dbReference>
<keyword evidence="1" id="KW-1133">Transmembrane helix</keyword>
<keyword evidence="1" id="KW-0472">Membrane</keyword>
<dbReference type="Proteomes" id="UP000778951">
    <property type="component" value="Unassembled WGS sequence"/>
</dbReference>
<dbReference type="RefSeq" id="WP_167694790.1">
    <property type="nucleotide sequence ID" value="NZ_CP118181.1"/>
</dbReference>
<organism evidence="2 3">
    <name type="scientific">Entomospira culicis</name>
    <dbReference type="NCBI Taxonomy" id="2719989"/>
    <lineage>
        <taxon>Bacteria</taxon>
        <taxon>Pseudomonadati</taxon>
        <taxon>Spirochaetota</taxon>
        <taxon>Spirochaetia</taxon>
        <taxon>Spirochaetales</taxon>
        <taxon>Spirochaetaceae</taxon>
        <taxon>Entomospira</taxon>
    </lineage>
</organism>
<feature type="transmembrane region" description="Helical" evidence="1">
    <location>
        <begin position="68"/>
        <end position="87"/>
    </location>
</feature>
<proteinExistence type="predicted"/>
<keyword evidence="1" id="KW-0812">Transmembrane</keyword>
<feature type="transmembrane region" description="Helical" evidence="1">
    <location>
        <begin position="99"/>
        <end position="119"/>
    </location>
</feature>
<evidence type="ECO:0000256" key="1">
    <source>
        <dbReference type="SAM" id="Phobius"/>
    </source>
</evidence>
<evidence type="ECO:0000313" key="2">
    <source>
        <dbReference type="EMBL" id="NIZ68694.1"/>
    </source>
</evidence>
<reference evidence="2" key="1">
    <citation type="submission" date="2020-03" db="EMBL/GenBank/DDBJ databases">
        <title>Spirochaetal bacteria isolated from arthropods constitute a novel genus Entomospira genus novum within the order Spirochaetales.</title>
        <authorList>
            <person name="Grana-Miraglia L."/>
            <person name="Sikutova S."/>
            <person name="Fingerle V."/>
            <person name="Sing A."/>
            <person name="Castillo-Ramirez S."/>
            <person name="Margos G."/>
            <person name="Rudolf I."/>
        </authorList>
    </citation>
    <scope>NUCLEOTIDE SEQUENCE</scope>
    <source>
        <strain evidence="2">BR149</strain>
    </source>
</reference>
<dbReference type="AlphaFoldDB" id="A0A968GDS0"/>
<accession>A0A968GDS0</accession>
<name>A0A968GDS0_9SPIO</name>
<comment type="caution">
    <text evidence="2">The sequence shown here is derived from an EMBL/GenBank/DDBJ whole genome shotgun (WGS) entry which is preliminary data.</text>
</comment>
<gene>
    <name evidence="2" type="ORF">HCT48_00455</name>
</gene>
<evidence type="ECO:0000313" key="3">
    <source>
        <dbReference type="Proteomes" id="UP000778951"/>
    </source>
</evidence>
<keyword evidence="3" id="KW-1185">Reference proteome</keyword>